<dbReference type="SUPFAM" id="SSF52317">
    <property type="entry name" value="Class I glutamine amidotransferase-like"/>
    <property type="match status" value="1"/>
</dbReference>
<dbReference type="GO" id="GO:0008236">
    <property type="term" value="F:serine-type peptidase activity"/>
    <property type="evidence" value="ECO:0007669"/>
    <property type="project" value="UniProtKB-KW"/>
</dbReference>
<reference evidence="5 6" key="1">
    <citation type="submission" date="2014-07" db="EMBL/GenBank/DDBJ databases">
        <authorList>
            <person name="Wibberg Daniel"/>
        </authorList>
    </citation>
    <scope>NUCLEOTIDE SEQUENCE [LARGE SCALE GENOMIC DNA]</scope>
</reference>
<keyword evidence="4" id="KW-0720">Serine protease</keyword>
<evidence type="ECO:0000256" key="4">
    <source>
        <dbReference type="ARBA" id="ARBA00022825"/>
    </source>
</evidence>
<name>A0A090KSE0_9BACI</name>
<dbReference type="RefSeq" id="WP_034770210.1">
    <property type="nucleotide sequence ID" value="NZ_CCRF01000052.1"/>
</dbReference>
<dbReference type="Pfam" id="PF03575">
    <property type="entry name" value="Peptidase_S51"/>
    <property type="match status" value="1"/>
</dbReference>
<proteinExistence type="inferred from homology"/>
<keyword evidence="2" id="KW-0645">Protease</keyword>
<comment type="similarity">
    <text evidence="1">Belongs to the peptidase S51 family.</text>
</comment>
<sequence>MDTHLFLFGGGLPFTDGFASKFAKISLTLGGPVSILFIDRHTDYQDYLSLITKPLQENGLNHFLYLPLPTTTIEIAKEKIEKSAGIIILGGNTNKYVDNIVETSLADPIRNRFRKGVPVAGFSAGALISLDPCIISPKDNIERVFQMRPGLGLVTDVQIAVHFSEWDDKDHLYEVGKRYPDKENYGIDENTGLYLKNGQVERMEGKGVFRIIGGELVKCL</sequence>
<protein>
    <submittedName>
        <fullName evidence="5">Peptidase S51 dipeptidase E</fullName>
    </submittedName>
</protein>
<organism evidence="5 6">
    <name type="scientific">Caldibacillus thermoamylovorans</name>
    <dbReference type="NCBI Taxonomy" id="35841"/>
    <lineage>
        <taxon>Bacteria</taxon>
        <taxon>Bacillati</taxon>
        <taxon>Bacillota</taxon>
        <taxon>Bacilli</taxon>
        <taxon>Bacillales</taxon>
        <taxon>Bacillaceae</taxon>
        <taxon>Caldibacillus</taxon>
    </lineage>
</organism>
<gene>
    <name evidence="5" type="ORF">BT1A1_1803</name>
</gene>
<dbReference type="InterPro" id="IPR005320">
    <property type="entry name" value="Peptidase_S51"/>
</dbReference>
<dbReference type="Proteomes" id="UP000040576">
    <property type="component" value="Unassembled WGS sequence"/>
</dbReference>
<dbReference type="InterPro" id="IPR029062">
    <property type="entry name" value="Class_I_gatase-like"/>
</dbReference>
<evidence type="ECO:0000313" key="6">
    <source>
        <dbReference type="Proteomes" id="UP000040576"/>
    </source>
</evidence>
<dbReference type="CDD" id="cd03129">
    <property type="entry name" value="GAT1_Peptidase_E_like"/>
    <property type="match status" value="1"/>
</dbReference>
<dbReference type="PANTHER" id="PTHR20842">
    <property type="entry name" value="PROTEASE S51 ALPHA-ASPARTYL DIPEPTIDASE"/>
    <property type="match status" value="1"/>
</dbReference>
<accession>A0A090KSE0</accession>
<evidence type="ECO:0000313" key="5">
    <source>
        <dbReference type="EMBL" id="CEE01629.1"/>
    </source>
</evidence>
<evidence type="ECO:0000256" key="1">
    <source>
        <dbReference type="ARBA" id="ARBA00006534"/>
    </source>
</evidence>
<evidence type="ECO:0000256" key="3">
    <source>
        <dbReference type="ARBA" id="ARBA00022801"/>
    </source>
</evidence>
<dbReference type="AlphaFoldDB" id="A0A090KSE0"/>
<dbReference type="MEROPS" id="S51.003"/>
<keyword evidence="3" id="KW-0378">Hydrolase</keyword>
<dbReference type="GO" id="GO:0006508">
    <property type="term" value="P:proteolysis"/>
    <property type="evidence" value="ECO:0007669"/>
    <property type="project" value="UniProtKB-KW"/>
</dbReference>
<keyword evidence="6" id="KW-1185">Reference proteome</keyword>
<dbReference type="Gene3D" id="3.40.50.880">
    <property type="match status" value="1"/>
</dbReference>
<evidence type="ECO:0000256" key="2">
    <source>
        <dbReference type="ARBA" id="ARBA00022670"/>
    </source>
</evidence>
<dbReference type="PANTHER" id="PTHR20842:SF0">
    <property type="entry name" value="ALPHA-ASPARTYL DIPEPTIDASE"/>
    <property type="match status" value="1"/>
</dbReference>
<dbReference type="EMBL" id="CCRF01000052">
    <property type="protein sequence ID" value="CEE01629.1"/>
    <property type="molecule type" value="Genomic_DNA"/>
</dbReference>